<dbReference type="CDD" id="cd04784">
    <property type="entry name" value="HTH_CadR-PbrR"/>
    <property type="match status" value="1"/>
</dbReference>
<protein>
    <submittedName>
        <fullName evidence="4">Cd(II)/Pb(II)-responsive transcriptional regulator</fullName>
    </submittedName>
</protein>
<name>A0A2A2HZA4_9GAMM</name>
<dbReference type="SUPFAM" id="SSF46955">
    <property type="entry name" value="Putative DNA-binding domain"/>
    <property type="match status" value="1"/>
</dbReference>
<organism evidence="4 5">
    <name type="scientific">Tamilnaduibacter salinus</name>
    <dbReference type="NCBI Taxonomy" id="1484056"/>
    <lineage>
        <taxon>Bacteria</taxon>
        <taxon>Pseudomonadati</taxon>
        <taxon>Pseudomonadota</taxon>
        <taxon>Gammaproteobacteria</taxon>
        <taxon>Pseudomonadales</taxon>
        <taxon>Marinobacteraceae</taxon>
        <taxon>Tamilnaduibacter</taxon>
    </lineage>
</organism>
<dbReference type="NCBIfam" id="TIGR02047">
    <property type="entry name" value="CadR-PbrR"/>
    <property type="match status" value="1"/>
</dbReference>
<dbReference type="SMART" id="SM00422">
    <property type="entry name" value="HTH_MERR"/>
    <property type="match status" value="1"/>
</dbReference>
<evidence type="ECO:0000259" key="3">
    <source>
        <dbReference type="PROSITE" id="PS50937"/>
    </source>
</evidence>
<feature type="region of interest" description="Disordered" evidence="2">
    <location>
        <begin position="130"/>
        <end position="151"/>
    </location>
</feature>
<dbReference type="InterPro" id="IPR000551">
    <property type="entry name" value="MerR-type_HTH_dom"/>
</dbReference>
<evidence type="ECO:0000256" key="2">
    <source>
        <dbReference type="SAM" id="MobiDB-lite"/>
    </source>
</evidence>
<dbReference type="PANTHER" id="PTHR30204">
    <property type="entry name" value="REDOX-CYCLING DRUG-SENSING TRANSCRIPTIONAL ACTIVATOR SOXR"/>
    <property type="match status" value="1"/>
</dbReference>
<gene>
    <name evidence="4" type="primary">cadR</name>
    <name evidence="4" type="ORF">CF392_15335</name>
</gene>
<dbReference type="GO" id="GO:0045893">
    <property type="term" value="P:positive regulation of DNA-templated transcription"/>
    <property type="evidence" value="ECO:0007669"/>
    <property type="project" value="InterPro"/>
</dbReference>
<dbReference type="RefSeq" id="WP_095612305.1">
    <property type="nucleotide sequence ID" value="NZ_NMPM01000125.1"/>
</dbReference>
<dbReference type="PRINTS" id="PR00040">
    <property type="entry name" value="HTHMERR"/>
</dbReference>
<comment type="caution">
    <text evidence="4">The sequence shown here is derived from an EMBL/GenBank/DDBJ whole genome shotgun (WGS) entry which is preliminary data.</text>
</comment>
<dbReference type="EMBL" id="NMPM01000125">
    <property type="protein sequence ID" value="PAV24622.1"/>
    <property type="molecule type" value="Genomic_DNA"/>
</dbReference>
<feature type="compositionally biased region" description="Basic and acidic residues" evidence="2">
    <location>
        <begin position="130"/>
        <end position="140"/>
    </location>
</feature>
<keyword evidence="1" id="KW-0238">DNA-binding</keyword>
<dbReference type="InterPro" id="IPR011791">
    <property type="entry name" value="CadR-PbrR"/>
</dbReference>
<reference evidence="4 5" key="1">
    <citation type="submission" date="2017-07" db="EMBL/GenBank/DDBJ databases">
        <title>Tamlnaduibacter salinus (Mi-7) genome sequencing.</title>
        <authorList>
            <person name="Verma A."/>
            <person name="Krishnamurthi S."/>
        </authorList>
    </citation>
    <scope>NUCLEOTIDE SEQUENCE [LARGE SCALE GENOMIC DNA]</scope>
    <source>
        <strain evidence="4 5">Mi-7</strain>
    </source>
</reference>
<dbReference type="GO" id="GO:0003700">
    <property type="term" value="F:DNA-binding transcription factor activity"/>
    <property type="evidence" value="ECO:0007669"/>
    <property type="project" value="InterPro"/>
</dbReference>
<dbReference type="GO" id="GO:0003677">
    <property type="term" value="F:DNA binding"/>
    <property type="evidence" value="ECO:0007669"/>
    <property type="project" value="UniProtKB-KW"/>
</dbReference>
<dbReference type="AlphaFoldDB" id="A0A2A2HZA4"/>
<dbReference type="PANTHER" id="PTHR30204:SF92">
    <property type="entry name" value="HTH-TYPE TRANSCRIPTIONAL REGULATOR ZNTR"/>
    <property type="match status" value="1"/>
</dbReference>
<evidence type="ECO:0000313" key="4">
    <source>
        <dbReference type="EMBL" id="PAV24622.1"/>
    </source>
</evidence>
<evidence type="ECO:0000313" key="5">
    <source>
        <dbReference type="Proteomes" id="UP000218332"/>
    </source>
</evidence>
<dbReference type="Gene3D" id="1.10.1660.10">
    <property type="match status" value="1"/>
</dbReference>
<keyword evidence="5" id="KW-1185">Reference proteome</keyword>
<feature type="domain" description="HTH merR-type" evidence="3">
    <location>
        <begin position="1"/>
        <end position="69"/>
    </location>
</feature>
<dbReference type="Pfam" id="PF13411">
    <property type="entry name" value="MerR_1"/>
    <property type="match status" value="1"/>
</dbReference>
<dbReference type="PROSITE" id="PS50937">
    <property type="entry name" value="HTH_MERR_2"/>
    <property type="match status" value="1"/>
</dbReference>
<dbReference type="InterPro" id="IPR047057">
    <property type="entry name" value="MerR_fam"/>
</dbReference>
<proteinExistence type="predicted"/>
<accession>A0A2A2HZA4</accession>
<dbReference type="Proteomes" id="UP000218332">
    <property type="component" value="Unassembled WGS sequence"/>
</dbReference>
<sequence>MRIGELARQTGFSQETIRHYERIGLIPAPARGESNYRTYGPEAANRLQFIANCRALDMTLSEIRRLLSLRDDPAARCGAASELVSDHLNHVRARIGELQQLAEQLEVIESQCQADADTTDCGILNELDRMGPVGRDDAESSHVPGSHGPIP</sequence>
<evidence type="ECO:0000256" key="1">
    <source>
        <dbReference type="ARBA" id="ARBA00023125"/>
    </source>
</evidence>
<dbReference type="InterPro" id="IPR009061">
    <property type="entry name" value="DNA-bd_dom_put_sf"/>
</dbReference>
<dbReference type="GO" id="GO:0046872">
    <property type="term" value="F:metal ion binding"/>
    <property type="evidence" value="ECO:0007669"/>
    <property type="project" value="InterPro"/>
</dbReference>